<feature type="binding site" evidence="9">
    <location>
        <position position="218"/>
    </location>
    <ligand>
        <name>Ca(2+)</name>
        <dbReference type="ChEBI" id="CHEBI:29108"/>
        <label>4</label>
    </ligand>
</feature>
<evidence type="ECO:0000256" key="6">
    <source>
        <dbReference type="ARBA" id="ARBA00023049"/>
    </source>
</evidence>
<dbReference type="Pfam" id="PF00045">
    <property type="entry name" value="Hemopexin"/>
    <property type="match status" value="1"/>
</dbReference>
<dbReference type="Pfam" id="PF00413">
    <property type="entry name" value="Peptidase_M10"/>
    <property type="match status" value="1"/>
</dbReference>
<dbReference type="PIRSF" id="PIRSF001191">
    <property type="entry name" value="Peptidase_M10A_matrix"/>
    <property type="match status" value="1"/>
</dbReference>
<dbReference type="InterPro" id="IPR036375">
    <property type="entry name" value="Hemopexin-like_dom_sf"/>
</dbReference>
<keyword evidence="9" id="KW-0106">Calcium</keyword>
<feature type="binding site" evidence="9">
    <location>
        <position position="77"/>
    </location>
    <ligand>
        <name>Ca(2+)</name>
        <dbReference type="ChEBI" id="CHEBI:29108"/>
        <label>1</label>
    </ligand>
</feature>
<dbReference type="GO" id="GO:0004222">
    <property type="term" value="F:metalloendopeptidase activity"/>
    <property type="evidence" value="ECO:0007669"/>
    <property type="project" value="InterPro"/>
</dbReference>
<evidence type="ECO:0000313" key="13">
    <source>
        <dbReference type="Proteomes" id="UP000031036"/>
    </source>
</evidence>
<dbReference type="GO" id="GO:0006508">
    <property type="term" value="P:proteolysis"/>
    <property type="evidence" value="ECO:0007669"/>
    <property type="project" value="UniProtKB-KW"/>
</dbReference>
<dbReference type="PANTHER" id="PTHR10201:SF309">
    <property type="entry name" value="PEPTIDASE METALLOPEPTIDASE DOMAIN-CONTAINING PROTEIN"/>
    <property type="match status" value="1"/>
</dbReference>
<comment type="cofactor">
    <cofactor evidence="9">
        <name>Ca(2+)</name>
        <dbReference type="ChEBI" id="CHEBI:29108"/>
    </cofactor>
    <text evidence="9">Can bind about 5 Ca(2+) ions per subunit.</text>
</comment>
<feature type="repeat" description="Hemopexin" evidence="10">
    <location>
        <begin position="167"/>
        <end position="213"/>
    </location>
</feature>
<feature type="binding site" evidence="9">
    <location>
        <position position="53"/>
    </location>
    <ligand>
        <name>Ca(2+)</name>
        <dbReference type="ChEBI" id="CHEBI:29108"/>
        <label>3</label>
    </ligand>
</feature>
<evidence type="ECO:0000256" key="3">
    <source>
        <dbReference type="ARBA" id="ARBA00022723"/>
    </source>
</evidence>
<feature type="binding site" evidence="8">
    <location>
        <position position="94"/>
    </location>
    <ligand>
        <name>Zn(2+)</name>
        <dbReference type="ChEBI" id="CHEBI:29105"/>
        <label>2</label>
        <note>catalytic</note>
    </ligand>
</feature>
<protein>
    <submittedName>
        <fullName evidence="12">Interstitial collagenase</fullName>
    </submittedName>
</protein>
<evidence type="ECO:0000256" key="1">
    <source>
        <dbReference type="ARBA" id="ARBA00010370"/>
    </source>
</evidence>
<evidence type="ECO:0000256" key="5">
    <source>
        <dbReference type="ARBA" id="ARBA00022833"/>
    </source>
</evidence>
<dbReference type="OrthoDB" id="406838at2759"/>
<name>A0A0B2W2E2_TOXCA</name>
<dbReference type="InterPro" id="IPR006026">
    <property type="entry name" value="Peptidase_Metallo"/>
</dbReference>
<feature type="binding site" evidence="9">
    <location>
        <position position="171"/>
    </location>
    <ligand>
        <name>Ca(2+)</name>
        <dbReference type="ChEBI" id="CHEBI:29108"/>
        <label>4</label>
    </ligand>
</feature>
<feature type="binding site" evidence="9">
    <location>
        <position position="60"/>
    </location>
    <ligand>
        <name>Zn(2+)</name>
        <dbReference type="ChEBI" id="CHEBI:29105"/>
        <label>1</label>
    </ligand>
</feature>
<feature type="binding site" evidence="8">
    <location>
        <position position="104"/>
    </location>
    <ligand>
        <name>Zn(2+)</name>
        <dbReference type="ChEBI" id="CHEBI:29105"/>
        <label>2</label>
        <note>catalytic</note>
    </ligand>
</feature>
<feature type="binding site" evidence="9">
    <location>
        <position position="76"/>
    </location>
    <ligand>
        <name>Ca(2+)</name>
        <dbReference type="ChEBI" id="CHEBI:29108"/>
        <label>3</label>
    </ligand>
</feature>
<keyword evidence="13" id="KW-1185">Reference proteome</keyword>
<keyword evidence="5 8" id="KW-0862">Zinc</keyword>
<evidence type="ECO:0000259" key="11">
    <source>
        <dbReference type="SMART" id="SM00235"/>
    </source>
</evidence>
<comment type="caution">
    <text evidence="12">The sequence shown here is derived from an EMBL/GenBank/DDBJ whole genome shotgun (WGS) entry which is preliminary data.</text>
</comment>
<dbReference type="SMART" id="SM00120">
    <property type="entry name" value="HX"/>
    <property type="match status" value="4"/>
</dbReference>
<feature type="binding site" evidence="9">
    <location>
        <position position="173"/>
    </location>
    <ligand>
        <name>Ca(2+)</name>
        <dbReference type="ChEBI" id="CHEBI:29108"/>
        <label>5</label>
    </ligand>
</feature>
<reference evidence="12 13" key="1">
    <citation type="submission" date="2014-11" db="EMBL/GenBank/DDBJ databases">
        <title>Genetic blueprint of the zoonotic pathogen Toxocara canis.</title>
        <authorList>
            <person name="Zhu X.-Q."/>
            <person name="Korhonen P.K."/>
            <person name="Cai H."/>
            <person name="Young N.D."/>
            <person name="Nejsum P."/>
            <person name="von Samson-Himmelstjerna G."/>
            <person name="Boag P.R."/>
            <person name="Tan P."/>
            <person name="Li Q."/>
            <person name="Min J."/>
            <person name="Yang Y."/>
            <person name="Wang X."/>
            <person name="Fang X."/>
            <person name="Hall R.S."/>
            <person name="Hofmann A."/>
            <person name="Sternberg P.W."/>
            <person name="Jex A.R."/>
            <person name="Gasser R.B."/>
        </authorList>
    </citation>
    <scope>NUCLEOTIDE SEQUENCE [LARGE SCALE GENOMIC DNA]</scope>
    <source>
        <strain evidence="12">PN_DK_2014</strain>
    </source>
</reference>
<gene>
    <name evidence="12" type="primary">MMP1</name>
    <name evidence="12" type="ORF">Tcan_17392</name>
</gene>
<keyword evidence="6" id="KW-0482">Metalloprotease</keyword>
<dbReference type="SUPFAM" id="SSF50923">
    <property type="entry name" value="Hemopexin-like domain"/>
    <property type="match status" value="1"/>
</dbReference>
<comment type="similarity">
    <text evidence="1">Belongs to the peptidase M10A family.</text>
</comment>
<dbReference type="GO" id="GO:0030574">
    <property type="term" value="P:collagen catabolic process"/>
    <property type="evidence" value="ECO:0007669"/>
    <property type="project" value="TreeGrafter"/>
</dbReference>
<feature type="binding site" evidence="9">
    <location>
        <position position="35"/>
    </location>
    <ligand>
        <name>Ca(2+)</name>
        <dbReference type="ChEBI" id="CHEBI:29108"/>
        <label>2</label>
    </ligand>
</feature>
<evidence type="ECO:0000256" key="8">
    <source>
        <dbReference type="PIRSR" id="PIRSR001191-2"/>
    </source>
</evidence>
<dbReference type="SUPFAM" id="SSF55486">
    <property type="entry name" value="Metalloproteases ('zincins'), catalytic domain"/>
    <property type="match status" value="1"/>
</dbReference>
<dbReference type="InterPro" id="IPR018487">
    <property type="entry name" value="Hemopexin-like_repeat"/>
</dbReference>
<dbReference type="EMBL" id="JPKZ01000437">
    <property type="protein sequence ID" value="KHN87350.1"/>
    <property type="molecule type" value="Genomic_DNA"/>
</dbReference>
<feature type="binding site" evidence="8">
    <location>
        <position position="98"/>
    </location>
    <ligand>
        <name>Zn(2+)</name>
        <dbReference type="ChEBI" id="CHEBI:29105"/>
        <label>2</label>
        <note>catalytic</note>
    </ligand>
</feature>
<feature type="repeat" description="Hemopexin" evidence="10">
    <location>
        <begin position="319"/>
        <end position="367"/>
    </location>
</feature>
<keyword evidence="3 8" id="KW-0479">Metal-binding</keyword>
<dbReference type="PROSITE" id="PS51642">
    <property type="entry name" value="HEMOPEXIN_2"/>
    <property type="match status" value="3"/>
</dbReference>
<feature type="binding site" evidence="9">
    <location>
        <position position="111"/>
    </location>
    <ligand>
        <name>Zn(2+)</name>
        <dbReference type="ChEBI" id="CHEBI:29105"/>
        <label>2</label>
        <note>catalytic</note>
    </ligand>
</feature>
<feature type="repeat" description="Hemopexin" evidence="10">
    <location>
        <begin position="214"/>
        <end position="261"/>
    </location>
</feature>
<evidence type="ECO:0000256" key="7">
    <source>
        <dbReference type="PIRSR" id="PIRSR001191-1"/>
    </source>
</evidence>
<feature type="binding site" evidence="9">
    <location>
        <position position="45"/>
    </location>
    <ligand>
        <name>Zn(2+)</name>
        <dbReference type="ChEBI" id="CHEBI:29105"/>
        <label>1</label>
    </ligand>
</feature>
<evidence type="ECO:0000313" key="12">
    <source>
        <dbReference type="EMBL" id="KHN87350.1"/>
    </source>
</evidence>
<organism evidence="12 13">
    <name type="scientific">Toxocara canis</name>
    <name type="common">Canine roundworm</name>
    <dbReference type="NCBI Taxonomy" id="6265"/>
    <lineage>
        <taxon>Eukaryota</taxon>
        <taxon>Metazoa</taxon>
        <taxon>Ecdysozoa</taxon>
        <taxon>Nematoda</taxon>
        <taxon>Chromadorea</taxon>
        <taxon>Rhabditida</taxon>
        <taxon>Spirurina</taxon>
        <taxon>Ascaridomorpha</taxon>
        <taxon>Ascaridoidea</taxon>
        <taxon>Toxocaridae</taxon>
        <taxon>Toxocara</taxon>
    </lineage>
</organism>
<dbReference type="STRING" id="6265.A0A0B2W2E2"/>
<dbReference type="Proteomes" id="UP000031036">
    <property type="component" value="Unassembled WGS sequence"/>
</dbReference>
<evidence type="ECO:0000256" key="2">
    <source>
        <dbReference type="ARBA" id="ARBA00022670"/>
    </source>
</evidence>
<dbReference type="InterPro" id="IPR024079">
    <property type="entry name" value="MetalloPept_cat_dom_sf"/>
</dbReference>
<dbReference type="GO" id="GO:0008270">
    <property type="term" value="F:zinc ion binding"/>
    <property type="evidence" value="ECO:0007669"/>
    <property type="project" value="InterPro"/>
</dbReference>
<dbReference type="AlphaFoldDB" id="A0A0B2W2E2"/>
<dbReference type="InterPro" id="IPR021190">
    <property type="entry name" value="Pept_M10A"/>
</dbReference>
<feature type="active site" evidence="7">
    <location>
        <position position="95"/>
    </location>
</feature>
<dbReference type="GO" id="GO:0030198">
    <property type="term" value="P:extracellular matrix organization"/>
    <property type="evidence" value="ECO:0007669"/>
    <property type="project" value="TreeGrafter"/>
</dbReference>
<evidence type="ECO:0000256" key="10">
    <source>
        <dbReference type="PROSITE-ProRule" id="PRU01011"/>
    </source>
</evidence>
<feature type="binding site" evidence="9">
    <location>
        <position position="79"/>
    </location>
    <ligand>
        <name>Ca(2+)</name>
        <dbReference type="ChEBI" id="CHEBI:29108"/>
        <label>1</label>
    </ligand>
</feature>
<dbReference type="GO" id="GO:0031012">
    <property type="term" value="C:extracellular matrix"/>
    <property type="evidence" value="ECO:0007669"/>
    <property type="project" value="InterPro"/>
</dbReference>
<keyword evidence="2" id="KW-0645">Protease</keyword>
<feature type="binding site" evidence="9">
    <location>
        <position position="220"/>
    </location>
    <ligand>
        <name>Ca(2+)</name>
        <dbReference type="ChEBI" id="CHEBI:29108"/>
        <label>5</label>
    </ligand>
</feature>
<dbReference type="Gene3D" id="2.110.10.10">
    <property type="entry name" value="Hemopexin-like domain"/>
    <property type="match status" value="1"/>
</dbReference>
<feature type="binding site" evidence="9">
    <location>
        <position position="323"/>
    </location>
    <ligand>
        <name>Ca(2+)</name>
        <dbReference type="ChEBI" id="CHEBI:29108"/>
        <label>4</label>
    </ligand>
</feature>
<feature type="binding site" evidence="9">
    <location>
        <position position="47"/>
    </location>
    <ligand>
        <name>Zn(2+)</name>
        <dbReference type="ChEBI" id="CHEBI:29105"/>
        <label>1</label>
    </ligand>
</feature>
<evidence type="ECO:0000256" key="4">
    <source>
        <dbReference type="ARBA" id="ARBA00022801"/>
    </source>
</evidence>
<dbReference type="GO" id="GO:0005615">
    <property type="term" value="C:extracellular space"/>
    <property type="evidence" value="ECO:0007669"/>
    <property type="project" value="TreeGrafter"/>
</dbReference>
<feature type="binding site" evidence="9">
    <location>
        <position position="74"/>
    </location>
    <ligand>
        <name>Zn(2+)</name>
        <dbReference type="ChEBI" id="CHEBI:29105"/>
        <label>1</label>
    </ligand>
</feature>
<proteinExistence type="inferred from homology"/>
<feature type="binding site" evidence="9">
    <location>
        <position position="79"/>
    </location>
    <ligand>
        <name>Ca(2+)</name>
        <dbReference type="ChEBI" id="CHEBI:29108"/>
        <label>3</label>
    </ligand>
</feature>
<accession>A0A0B2W2E2</accession>
<feature type="domain" description="Peptidase metallopeptidase" evidence="11">
    <location>
        <begin position="3"/>
        <end position="139"/>
    </location>
</feature>
<comment type="cofactor">
    <cofactor evidence="9">
        <name>Zn(2+)</name>
        <dbReference type="ChEBI" id="CHEBI:29105"/>
    </cofactor>
    <text evidence="9">Binds 2 Zn(2+) ions per subunit.</text>
</comment>
<dbReference type="PANTHER" id="PTHR10201">
    <property type="entry name" value="MATRIX METALLOPROTEINASE"/>
    <property type="match status" value="1"/>
</dbReference>
<feature type="binding site" evidence="9">
    <location>
        <position position="52"/>
    </location>
    <ligand>
        <name>Ca(2+)</name>
        <dbReference type="ChEBI" id="CHEBI:29108"/>
        <label>3</label>
    </ligand>
</feature>
<sequence>MMWMRVEFEFDDRYQELWGEAIDVKFVEWQGRGADIEISFWTFYHGDEYPFDGVGNEVAHAFYPNHEKRRGQIHIDDNEPWGPNGRNLNWVIAHEVGHSLGLSHTLRDSIMMPQYGGFEEVEPHLFPYDINAIQALYGKKKGFEEAALLKKQNAIEEIPEAPSLCDGKPVDTIFALPNSTLVVFKGADFWRLGNVDNTSQVGPLPIRDFFGQLPLPLDAAFTDHFDWTWFIKGDRAWRVDASTDRLRLFAPEEFHETAPFTNYIYSSVDAVLSMTTSSKIDDSQSVFFFLGPKYWLDGNSGGITDAGYYRQIREIDQRLKKVDAAISLPNGNFIFSNDSYWKVNPTRNSLKAEKGYPRSVSRDWFECR</sequence>
<dbReference type="InterPro" id="IPR001818">
    <property type="entry name" value="Pept_M10_metallopeptidase"/>
</dbReference>
<dbReference type="Gene3D" id="3.40.390.10">
    <property type="entry name" value="Collagenase (Catalytic Domain)"/>
    <property type="match status" value="1"/>
</dbReference>
<evidence type="ECO:0000256" key="9">
    <source>
        <dbReference type="PIRSR" id="PIRSR621190-2"/>
    </source>
</evidence>
<dbReference type="PRINTS" id="PR00138">
    <property type="entry name" value="MATRIXIN"/>
</dbReference>
<keyword evidence="4" id="KW-0378">Hydrolase</keyword>
<dbReference type="SMART" id="SM00235">
    <property type="entry name" value="ZnMc"/>
    <property type="match status" value="1"/>
</dbReference>